<evidence type="ECO:0000313" key="2">
    <source>
        <dbReference type="Proteomes" id="UP000694867"/>
    </source>
</evidence>
<gene>
    <name evidence="3" type="primary">LOC108865102</name>
</gene>
<dbReference type="Proteomes" id="UP000694867">
    <property type="component" value="Unplaced"/>
</dbReference>
<feature type="non-terminal residue" evidence="3">
    <location>
        <position position="1"/>
    </location>
</feature>
<proteinExistence type="predicted"/>
<dbReference type="RefSeq" id="XP_018497284.1">
    <property type="nucleotide sequence ID" value="XM_018641768.1"/>
</dbReference>
<evidence type="ECO:0000313" key="3">
    <source>
        <dbReference type="RefSeq" id="XP_018497284.1"/>
    </source>
</evidence>
<keyword evidence="2" id="KW-1185">Reference proteome</keyword>
<organism evidence="2 3">
    <name type="scientific">Galendromus occidentalis</name>
    <name type="common">western predatory mite</name>
    <dbReference type="NCBI Taxonomy" id="34638"/>
    <lineage>
        <taxon>Eukaryota</taxon>
        <taxon>Metazoa</taxon>
        <taxon>Ecdysozoa</taxon>
        <taxon>Arthropoda</taxon>
        <taxon>Chelicerata</taxon>
        <taxon>Arachnida</taxon>
        <taxon>Acari</taxon>
        <taxon>Parasitiformes</taxon>
        <taxon>Mesostigmata</taxon>
        <taxon>Gamasina</taxon>
        <taxon>Phytoseioidea</taxon>
        <taxon>Phytoseiidae</taxon>
        <taxon>Typhlodrominae</taxon>
        <taxon>Galendromus</taxon>
    </lineage>
</organism>
<reference evidence="3" key="1">
    <citation type="submission" date="2025-08" db="UniProtKB">
        <authorList>
            <consortium name="RefSeq"/>
        </authorList>
    </citation>
    <scope>IDENTIFICATION</scope>
</reference>
<dbReference type="AlphaFoldDB" id="A0AAJ7L7G3"/>
<evidence type="ECO:0000256" key="1">
    <source>
        <dbReference type="SAM" id="MobiDB-lite"/>
    </source>
</evidence>
<sequence length="262" mass="27771">EPAPAPAPVAKDAPPSPEAPKDIPDEEPPPASPPPPPVPPAATTTDAPLPDAAIPQKLTDDDPEPLKAVPPPPTKSAVSREVVPPQAVTRKDVPRPKVIQLSHITQPNVTRKMQSESHSLLSTLDAFRVDQKQTHPPKARANPKQGGAPHGGGSPEGDITRALNPAQKGAIRQGVRRCYTQDTAAQNYATFSAGFIVTVDAQGVARQAEYTSETRRRAASDPAFQVFAERAQAAVLSPNCAKLDLPAQMLGVVHTLNFVFRP</sequence>
<dbReference type="GeneID" id="108865102"/>
<feature type="compositionally biased region" description="Low complexity" evidence="1">
    <location>
        <begin position="41"/>
        <end position="55"/>
    </location>
</feature>
<protein>
    <submittedName>
        <fullName evidence="3">Vegetative cell wall protein gp1-like</fullName>
    </submittedName>
</protein>
<accession>A0AAJ7L7G3</accession>
<name>A0AAJ7L7G3_9ACAR</name>
<feature type="region of interest" description="Disordered" evidence="1">
    <location>
        <begin position="132"/>
        <end position="161"/>
    </location>
</feature>
<feature type="region of interest" description="Disordered" evidence="1">
    <location>
        <begin position="1"/>
        <end position="117"/>
    </location>
</feature>
<feature type="compositionally biased region" description="Polar residues" evidence="1">
    <location>
        <begin position="102"/>
        <end position="117"/>
    </location>
</feature>
<feature type="compositionally biased region" description="Pro residues" evidence="1">
    <location>
        <begin position="29"/>
        <end position="40"/>
    </location>
</feature>
<dbReference type="KEGG" id="goe:108865102"/>